<organism evidence="5 6">
    <name type="scientific">Rhizophagus clarus</name>
    <dbReference type="NCBI Taxonomy" id="94130"/>
    <lineage>
        <taxon>Eukaryota</taxon>
        <taxon>Fungi</taxon>
        <taxon>Fungi incertae sedis</taxon>
        <taxon>Mucoromycota</taxon>
        <taxon>Glomeromycotina</taxon>
        <taxon>Glomeromycetes</taxon>
        <taxon>Glomerales</taxon>
        <taxon>Glomeraceae</taxon>
        <taxon>Rhizophagus</taxon>
    </lineage>
</organism>
<dbReference type="SUPFAM" id="SSF50965">
    <property type="entry name" value="Galactose oxidase, central domain"/>
    <property type="match status" value="1"/>
</dbReference>
<dbReference type="Pfam" id="PF24681">
    <property type="entry name" value="Kelch_KLHDC2_KLHL20_DRC7"/>
    <property type="match status" value="3"/>
</dbReference>
<evidence type="ECO:0008006" key="7">
    <source>
        <dbReference type="Google" id="ProtNLM"/>
    </source>
</evidence>
<evidence type="ECO:0000256" key="1">
    <source>
        <dbReference type="ARBA" id="ARBA00022441"/>
    </source>
</evidence>
<evidence type="ECO:0000313" key="5">
    <source>
        <dbReference type="EMBL" id="GBC07201.1"/>
    </source>
</evidence>
<dbReference type="InterPro" id="IPR011043">
    <property type="entry name" value="Gal_Oxase/kelch_b-propeller"/>
</dbReference>
<accession>A0A2Z6RY72</accession>
<feature type="transmembrane region" description="Helical" evidence="4">
    <location>
        <begin position="1056"/>
        <end position="1076"/>
    </location>
</feature>
<dbReference type="SUPFAM" id="SSF117281">
    <property type="entry name" value="Kelch motif"/>
    <property type="match status" value="2"/>
</dbReference>
<evidence type="ECO:0000256" key="3">
    <source>
        <dbReference type="SAM" id="MobiDB-lite"/>
    </source>
</evidence>
<keyword evidence="4" id="KW-0812">Transmembrane</keyword>
<protein>
    <recommendedName>
        <fullName evidence="7">Galactose oxidase</fullName>
    </recommendedName>
</protein>
<evidence type="ECO:0000256" key="4">
    <source>
        <dbReference type="SAM" id="Phobius"/>
    </source>
</evidence>
<proteinExistence type="predicted"/>
<feature type="compositionally biased region" description="Polar residues" evidence="3">
    <location>
        <begin position="694"/>
        <end position="703"/>
    </location>
</feature>
<feature type="transmembrane region" description="Helical" evidence="4">
    <location>
        <begin position="7"/>
        <end position="32"/>
    </location>
</feature>
<keyword evidence="4" id="KW-0472">Membrane</keyword>
<feature type="compositionally biased region" description="Low complexity" evidence="3">
    <location>
        <begin position="662"/>
        <end position="684"/>
    </location>
</feature>
<dbReference type="AlphaFoldDB" id="A0A2Z6RY72"/>
<sequence>MQLSKLIISIALGIVNNIIFANCVINFGGIGYNSFLVENKLYYSSEISGKDNDKIFFFNIVGNTYISVFDTKLNKWETLDQDAKIFLKSVQNLNFMDSLNEWITDRKLGKSYTILSIFEGMLIFDTVNLELTRSASNPKNLFNQFSTTYTDFAQIMLPNSQILFIGGKIDEKSQPMNDILIYNTITDTWQIMNTIGETPGERTKHTAVLITDGRVIVFGGISNSLPASPEISTLDTSKTPYEWSTPTIENPFGSLTLGGQASIMVKDFMISAFGNNVSESSEILTASENKNIYKLDISNPQKYKWSLFAKDIDDTPTPIGSTPIPTNTSDSSFASNLYPLFTGDKLYFFESQKFDFFYVDLTNVSLDTDTVNKSKWIDLTEVKPQPDTLVTKPLSANNNLILLDSTDSEVNAYTFNTTLNQWETIPNKVTKKEEFIFFDNWVSDGKTGISYSFNSISDGMAIFDPINLILTKGVSTPQNLFAEGFVLDDFVQVLLNGQVLFIGGGFLSLKYSMSSILTYETTTDTWKMTNTVGETPEGRIQHTAVPTSDGRIIVFGGISNSLPASPQLSILDTSKTPYEWSTPTVESPFGPFTFSKHTAVMVENYMIIAFGDNTTDTTPTWFDNNNNMYKLDVRDPLKYKWSFFSDFNSSDDKSLVPDIFTQTNSSNSNSSNSNSTNSTIQTSIVDSESKLGSPKQNRNMIKSKNTYQQNISSSENISNLTGISLDTDELVDKSKWINLENIKPKPDFILNNYPIKSGNNIMFLDEFVGNFYINSFDTILKKWDINHYINNVQPEKINSPLDILTNWISDEKTGKSYLTPTFLSDNVLIFDTINMLLSSSASNPASLTTNPSEASLLSYDKYAQVLISNGQILFIGGQLDDNVKRSMDNLLIYDTINDTWQTMNTTGNAPEPRIYHTAVSTPDGRVIVFGGVSKESVPALPHLSVLDTSKTPYDWSTPTVENPIGAFSGHSSIMVDNHYMISLFVNSFSSDIYKLNVSDPLKYKWSLLAKSSDNDDNSVNNASTTFSINNSFTPIQTEISAVASSSFNEDISRVRLAIIMIFVILLLACISILVYYKKKQKDKDSTNDEKEKNVA</sequence>
<keyword evidence="2" id="KW-0677">Repeat</keyword>
<comment type="caution">
    <text evidence="5">The sequence shown here is derived from an EMBL/GenBank/DDBJ whole genome shotgun (WGS) entry which is preliminary data.</text>
</comment>
<dbReference type="PANTHER" id="PTHR46093">
    <property type="entry name" value="ACYL-COA-BINDING DOMAIN-CONTAINING PROTEIN 5"/>
    <property type="match status" value="1"/>
</dbReference>
<evidence type="ECO:0000313" key="6">
    <source>
        <dbReference type="Proteomes" id="UP000247702"/>
    </source>
</evidence>
<gene>
    <name evidence="5" type="ORF">RclHR1_07300003</name>
</gene>
<keyword evidence="6" id="KW-1185">Reference proteome</keyword>
<evidence type="ECO:0000256" key="2">
    <source>
        <dbReference type="ARBA" id="ARBA00022737"/>
    </source>
</evidence>
<dbReference type="Gene3D" id="2.120.10.80">
    <property type="entry name" value="Kelch-type beta propeller"/>
    <property type="match status" value="3"/>
</dbReference>
<name>A0A2Z6RY72_9GLOM</name>
<dbReference type="InterPro" id="IPR015915">
    <property type="entry name" value="Kelch-typ_b-propeller"/>
</dbReference>
<feature type="region of interest" description="Disordered" evidence="3">
    <location>
        <begin position="662"/>
        <end position="703"/>
    </location>
</feature>
<dbReference type="Proteomes" id="UP000247702">
    <property type="component" value="Unassembled WGS sequence"/>
</dbReference>
<keyword evidence="1" id="KW-0880">Kelch repeat</keyword>
<reference evidence="5 6" key="1">
    <citation type="submission" date="2017-11" db="EMBL/GenBank/DDBJ databases">
        <title>The genome of Rhizophagus clarus HR1 reveals common genetic basis of auxotrophy among arbuscular mycorrhizal fungi.</title>
        <authorList>
            <person name="Kobayashi Y."/>
        </authorList>
    </citation>
    <scope>NUCLEOTIDE SEQUENCE [LARGE SCALE GENOMIC DNA]</scope>
    <source>
        <strain evidence="5 6">HR1</strain>
    </source>
</reference>
<keyword evidence="4" id="KW-1133">Transmembrane helix</keyword>
<dbReference type="EMBL" id="BEXD01004127">
    <property type="protein sequence ID" value="GBC07201.1"/>
    <property type="molecule type" value="Genomic_DNA"/>
</dbReference>
<dbReference type="PANTHER" id="PTHR46093:SF18">
    <property type="entry name" value="FIBRONECTIN TYPE-III DOMAIN-CONTAINING PROTEIN"/>
    <property type="match status" value="1"/>
</dbReference>